<dbReference type="AlphaFoldDB" id="A0A3B0YG73"/>
<reference evidence="2" key="1">
    <citation type="submission" date="2018-06" db="EMBL/GenBank/DDBJ databases">
        <authorList>
            <person name="Zhirakovskaya E."/>
        </authorList>
    </citation>
    <scope>NUCLEOTIDE SEQUENCE</scope>
</reference>
<feature type="domain" description="HTH cro/C1-type" evidence="1">
    <location>
        <begin position="29"/>
        <end position="71"/>
    </location>
</feature>
<dbReference type="Gene3D" id="1.10.260.40">
    <property type="entry name" value="lambda repressor-like DNA-binding domains"/>
    <property type="match status" value="1"/>
</dbReference>
<gene>
    <name evidence="2" type="ORF">MNBD_GAMMA12-123</name>
</gene>
<name>A0A3B0YG73_9ZZZZ</name>
<accession>A0A3B0YG73</accession>
<dbReference type="GO" id="GO:0003677">
    <property type="term" value="F:DNA binding"/>
    <property type="evidence" value="ECO:0007669"/>
    <property type="project" value="InterPro"/>
</dbReference>
<proteinExistence type="predicted"/>
<dbReference type="SUPFAM" id="SSF47413">
    <property type="entry name" value="lambda repressor-like DNA-binding domains"/>
    <property type="match status" value="1"/>
</dbReference>
<dbReference type="InterPro" id="IPR001387">
    <property type="entry name" value="Cro/C1-type_HTH"/>
</dbReference>
<dbReference type="EMBL" id="UOFL01000058">
    <property type="protein sequence ID" value="VAW74332.1"/>
    <property type="molecule type" value="Genomic_DNA"/>
</dbReference>
<sequence length="158" mass="17709">MSEKEKFSARLNEIMDDAGYPESGNGRHSAIAQALDVSVSSVGLWLDGLEYPKTSELVKMAQLLKVQSNWLLSGTGNCYIDDDAEAEYKNQLQVKLTEKKRHNVVKHNKTDKQYSSDLHYIGESGLSVDALALACDYMTLNKGEQKKIRGIMSDFHKH</sequence>
<dbReference type="PROSITE" id="PS50943">
    <property type="entry name" value="HTH_CROC1"/>
    <property type="match status" value="1"/>
</dbReference>
<evidence type="ECO:0000259" key="1">
    <source>
        <dbReference type="PROSITE" id="PS50943"/>
    </source>
</evidence>
<dbReference type="InterPro" id="IPR010982">
    <property type="entry name" value="Lambda_DNA-bd_dom_sf"/>
</dbReference>
<evidence type="ECO:0000313" key="2">
    <source>
        <dbReference type="EMBL" id="VAW74332.1"/>
    </source>
</evidence>
<protein>
    <recommendedName>
        <fullName evidence="1">HTH cro/C1-type domain-containing protein</fullName>
    </recommendedName>
</protein>
<organism evidence="2">
    <name type="scientific">hydrothermal vent metagenome</name>
    <dbReference type="NCBI Taxonomy" id="652676"/>
    <lineage>
        <taxon>unclassified sequences</taxon>
        <taxon>metagenomes</taxon>
        <taxon>ecological metagenomes</taxon>
    </lineage>
</organism>